<dbReference type="STRING" id="623744.A0A553PYH0"/>
<dbReference type="SUPFAM" id="SSF48726">
    <property type="entry name" value="Immunoglobulin"/>
    <property type="match status" value="2"/>
</dbReference>
<dbReference type="OrthoDB" id="9448246at2759"/>
<evidence type="ECO:0000259" key="3">
    <source>
        <dbReference type="PROSITE" id="PS50835"/>
    </source>
</evidence>
<accession>A0A553PYH0</accession>
<dbReference type="InterPro" id="IPR007110">
    <property type="entry name" value="Ig-like_dom"/>
</dbReference>
<dbReference type="Proteomes" id="UP000316079">
    <property type="component" value="Unassembled WGS sequence"/>
</dbReference>
<dbReference type="PANTHER" id="PTHR46013">
    <property type="entry name" value="VASCULAR CELL ADHESION MOLECULE 1"/>
    <property type="match status" value="1"/>
</dbReference>
<dbReference type="EMBL" id="SRMA01026541">
    <property type="protein sequence ID" value="TRY82737.1"/>
    <property type="molecule type" value="Genomic_DNA"/>
</dbReference>
<dbReference type="SMART" id="SM00409">
    <property type="entry name" value="IG"/>
    <property type="match status" value="2"/>
</dbReference>
<keyword evidence="2" id="KW-1133">Transmembrane helix</keyword>
<comment type="caution">
    <text evidence="4">The sequence shown here is derived from an EMBL/GenBank/DDBJ whole genome shotgun (WGS) entry which is preliminary data.</text>
</comment>
<dbReference type="AlphaFoldDB" id="A0A553PYH0"/>
<dbReference type="SMART" id="SM00408">
    <property type="entry name" value="IGc2"/>
    <property type="match status" value="2"/>
</dbReference>
<feature type="transmembrane region" description="Helical" evidence="2">
    <location>
        <begin position="206"/>
        <end position="227"/>
    </location>
</feature>
<dbReference type="InterPro" id="IPR003599">
    <property type="entry name" value="Ig_sub"/>
</dbReference>
<dbReference type="PROSITE" id="PS50835">
    <property type="entry name" value="IG_LIKE"/>
    <property type="match status" value="2"/>
</dbReference>
<evidence type="ECO:0000256" key="1">
    <source>
        <dbReference type="SAM" id="MobiDB-lite"/>
    </source>
</evidence>
<proteinExistence type="predicted"/>
<dbReference type="Pfam" id="PF13927">
    <property type="entry name" value="Ig_3"/>
    <property type="match status" value="1"/>
</dbReference>
<dbReference type="PANTHER" id="PTHR46013:SF4">
    <property type="entry name" value="B-CELL RECEPTOR CD22-RELATED"/>
    <property type="match status" value="1"/>
</dbReference>
<feature type="non-terminal residue" evidence="4">
    <location>
        <position position="1"/>
    </location>
</feature>
<feature type="compositionally biased region" description="Polar residues" evidence="1">
    <location>
        <begin position="253"/>
        <end position="267"/>
    </location>
</feature>
<dbReference type="InterPro" id="IPR013783">
    <property type="entry name" value="Ig-like_fold"/>
</dbReference>
<reference evidence="4 5" key="1">
    <citation type="journal article" date="2019" name="Sci. Data">
        <title>Hybrid genome assembly and annotation of Danionella translucida.</title>
        <authorList>
            <person name="Kadobianskyi M."/>
            <person name="Schulze L."/>
            <person name="Schuelke M."/>
            <person name="Judkewitz B."/>
        </authorList>
    </citation>
    <scope>NUCLEOTIDE SEQUENCE [LARGE SCALE GENOMIC DNA]</scope>
    <source>
        <strain evidence="4 5">Bolton</strain>
    </source>
</reference>
<dbReference type="InterPro" id="IPR036179">
    <property type="entry name" value="Ig-like_dom_sf"/>
</dbReference>
<sequence length="267" mass="30063">ETNVFSEKFTGPVGIKLCVAVLPLSVHVKTKTHKENIDEGDSVTLNCGSENCYRNQESFLWFKNQHLLPEVTKNKLRLSSVNHTDHANYSCALNNSNILPSREFLLDVRYHPQDVEIRVLSSGEIQEGNAVTLLCKSKANPAVHNYSWFQIREANKTSVGSERELYITSASPRDDGLYFCIATNEMGSKKSPVFALKVKVVRQLHFLLMMVVGCLCGVAALTVFLTFRSGRRKKKQSTEQTTVQHSRAKHSHLQPSEMQRLNAQSNL</sequence>
<feature type="region of interest" description="Disordered" evidence="1">
    <location>
        <begin position="235"/>
        <end position="267"/>
    </location>
</feature>
<dbReference type="InterPro" id="IPR003598">
    <property type="entry name" value="Ig_sub2"/>
</dbReference>
<organism evidence="4 5">
    <name type="scientific">Danionella cerebrum</name>
    <dbReference type="NCBI Taxonomy" id="2873325"/>
    <lineage>
        <taxon>Eukaryota</taxon>
        <taxon>Metazoa</taxon>
        <taxon>Chordata</taxon>
        <taxon>Craniata</taxon>
        <taxon>Vertebrata</taxon>
        <taxon>Euteleostomi</taxon>
        <taxon>Actinopterygii</taxon>
        <taxon>Neopterygii</taxon>
        <taxon>Teleostei</taxon>
        <taxon>Ostariophysi</taxon>
        <taxon>Cypriniformes</taxon>
        <taxon>Danionidae</taxon>
        <taxon>Danioninae</taxon>
        <taxon>Danionella</taxon>
    </lineage>
</organism>
<protein>
    <recommendedName>
        <fullName evidence="3">Ig-like domain-containing protein</fullName>
    </recommendedName>
</protein>
<keyword evidence="5" id="KW-1185">Reference proteome</keyword>
<name>A0A553PYH0_9TELE</name>
<dbReference type="Gene3D" id="2.60.40.10">
    <property type="entry name" value="Immunoglobulins"/>
    <property type="match status" value="2"/>
</dbReference>
<dbReference type="Pfam" id="PF13895">
    <property type="entry name" value="Ig_2"/>
    <property type="match status" value="1"/>
</dbReference>
<evidence type="ECO:0000313" key="4">
    <source>
        <dbReference type="EMBL" id="TRY82737.1"/>
    </source>
</evidence>
<gene>
    <name evidence="4" type="ORF">DNTS_005494</name>
</gene>
<evidence type="ECO:0000313" key="5">
    <source>
        <dbReference type="Proteomes" id="UP000316079"/>
    </source>
</evidence>
<feature type="domain" description="Ig-like" evidence="3">
    <location>
        <begin position="112"/>
        <end position="195"/>
    </location>
</feature>
<keyword evidence="2" id="KW-0812">Transmembrane</keyword>
<keyword evidence="2" id="KW-0472">Membrane</keyword>
<feature type="domain" description="Ig-like" evidence="3">
    <location>
        <begin position="23"/>
        <end position="107"/>
    </location>
</feature>
<evidence type="ECO:0000256" key="2">
    <source>
        <dbReference type="SAM" id="Phobius"/>
    </source>
</evidence>